<evidence type="ECO:0000313" key="24">
    <source>
        <dbReference type="Proteomes" id="UP000886611"/>
    </source>
</evidence>
<dbReference type="Proteomes" id="UP000886611">
    <property type="component" value="Unassembled WGS sequence"/>
</dbReference>
<feature type="domain" description="MH1" evidence="21">
    <location>
        <begin position="441"/>
        <end position="573"/>
    </location>
</feature>
<keyword evidence="10" id="KW-0378">Hydrolase</keyword>
<dbReference type="SMART" id="SM00523">
    <property type="entry name" value="DWA"/>
    <property type="match status" value="1"/>
</dbReference>
<dbReference type="GO" id="GO:0030509">
    <property type="term" value="P:BMP signaling pathway"/>
    <property type="evidence" value="ECO:0007669"/>
    <property type="project" value="TreeGrafter"/>
</dbReference>
<keyword evidence="19" id="KW-0175">Coiled coil</keyword>
<dbReference type="SUPFAM" id="SSF56366">
    <property type="entry name" value="SMAD MH1 domain"/>
    <property type="match status" value="1"/>
</dbReference>
<evidence type="ECO:0000256" key="19">
    <source>
        <dbReference type="SAM" id="Coils"/>
    </source>
</evidence>
<accession>A0A8X7XDP4</accession>
<evidence type="ECO:0000256" key="2">
    <source>
        <dbReference type="ARBA" id="ARBA00005545"/>
    </source>
</evidence>
<dbReference type="InterPro" id="IPR001279">
    <property type="entry name" value="Metallo-B-lactamas"/>
</dbReference>
<evidence type="ECO:0000256" key="11">
    <source>
        <dbReference type="ARBA" id="ARBA00022833"/>
    </source>
</evidence>
<evidence type="ECO:0000259" key="21">
    <source>
        <dbReference type="PROSITE" id="PS51075"/>
    </source>
</evidence>
<gene>
    <name evidence="23" type="primary">Smad4_1</name>
    <name evidence="23" type="ORF">GTO96_0016281</name>
</gene>
<dbReference type="SUPFAM" id="SSF49879">
    <property type="entry name" value="SMAD/FHA domain"/>
    <property type="match status" value="1"/>
</dbReference>
<evidence type="ECO:0000256" key="3">
    <source>
        <dbReference type="ARBA" id="ARBA00011738"/>
    </source>
</evidence>
<dbReference type="PROSITE" id="PS51076">
    <property type="entry name" value="MH2"/>
    <property type="match status" value="1"/>
</dbReference>
<evidence type="ECO:0000256" key="18">
    <source>
        <dbReference type="RuleBase" id="RU361195"/>
    </source>
</evidence>
<keyword evidence="9" id="KW-0255">Endonuclease</keyword>
<keyword evidence="13" id="KW-0007">Acetylation</keyword>
<dbReference type="PROSITE" id="PS51075">
    <property type="entry name" value="MH1"/>
    <property type="match status" value="1"/>
</dbReference>
<comment type="caution">
    <text evidence="23">The sequence shown here is derived from an EMBL/GenBank/DDBJ whole genome shotgun (WGS) entry which is preliminary data.</text>
</comment>
<evidence type="ECO:0000256" key="8">
    <source>
        <dbReference type="ARBA" id="ARBA00022723"/>
    </source>
</evidence>
<dbReference type="GO" id="GO:0060395">
    <property type="term" value="P:SMAD protein signal transduction"/>
    <property type="evidence" value="ECO:0007669"/>
    <property type="project" value="TreeGrafter"/>
</dbReference>
<dbReference type="GO" id="GO:0071144">
    <property type="term" value="C:heteromeric SMAD protein complex"/>
    <property type="evidence" value="ECO:0007669"/>
    <property type="project" value="TreeGrafter"/>
</dbReference>
<feature type="region of interest" description="Disordered" evidence="20">
    <location>
        <begin position="597"/>
        <end position="673"/>
    </location>
</feature>
<dbReference type="Pfam" id="PF03165">
    <property type="entry name" value="MH1"/>
    <property type="match status" value="1"/>
</dbReference>
<dbReference type="HAMAP" id="MF_01818">
    <property type="entry name" value="RNase_Z_BN"/>
    <property type="match status" value="1"/>
</dbReference>
<dbReference type="CDD" id="cd07717">
    <property type="entry name" value="RNaseZ_ZiPD-like_MBL-fold"/>
    <property type="match status" value="1"/>
</dbReference>
<dbReference type="SMART" id="SM00849">
    <property type="entry name" value="Lactamase_B"/>
    <property type="match status" value="1"/>
</dbReference>
<dbReference type="GO" id="GO:0070411">
    <property type="term" value="F:I-SMAD binding"/>
    <property type="evidence" value="ECO:0007669"/>
    <property type="project" value="TreeGrafter"/>
</dbReference>
<dbReference type="Pfam" id="PF03166">
    <property type="entry name" value="MH2"/>
    <property type="match status" value="1"/>
</dbReference>
<dbReference type="NCBIfam" id="NF000801">
    <property type="entry name" value="PRK00055.1-3"/>
    <property type="match status" value="1"/>
</dbReference>
<keyword evidence="17 18" id="KW-0539">Nucleus</keyword>
<evidence type="ECO:0000256" key="1">
    <source>
        <dbReference type="ARBA" id="ARBA00001947"/>
    </source>
</evidence>
<evidence type="ECO:0000256" key="16">
    <source>
        <dbReference type="ARBA" id="ARBA00023163"/>
    </source>
</evidence>
<keyword evidence="14 18" id="KW-0805">Transcription regulation</keyword>
<proteinExistence type="inferred from homology"/>
<name>A0A8X7XDP4_POLSE</name>
<reference evidence="23 24" key="1">
    <citation type="journal article" date="2021" name="Cell">
        <title>Tracing the genetic footprints of vertebrate landing in non-teleost ray-finned fishes.</title>
        <authorList>
            <person name="Bi X."/>
            <person name="Wang K."/>
            <person name="Yang L."/>
            <person name="Pan H."/>
            <person name="Jiang H."/>
            <person name="Wei Q."/>
            <person name="Fang M."/>
            <person name="Yu H."/>
            <person name="Zhu C."/>
            <person name="Cai Y."/>
            <person name="He Y."/>
            <person name="Gan X."/>
            <person name="Zeng H."/>
            <person name="Yu D."/>
            <person name="Zhu Y."/>
            <person name="Jiang H."/>
            <person name="Qiu Q."/>
            <person name="Yang H."/>
            <person name="Zhang Y.E."/>
            <person name="Wang W."/>
            <person name="Zhu M."/>
            <person name="He S."/>
            <person name="Zhang G."/>
        </authorList>
    </citation>
    <scope>NUCLEOTIDE SEQUENCE [LARGE SCALE GENOMIC DNA]</scope>
    <source>
        <strain evidence="23">Bchr_013</strain>
    </source>
</reference>
<dbReference type="CDD" id="cd10492">
    <property type="entry name" value="MH1_SMAD_4"/>
    <property type="match status" value="1"/>
</dbReference>
<dbReference type="PANTHER" id="PTHR13703">
    <property type="entry name" value="SMAD"/>
    <property type="match status" value="1"/>
</dbReference>
<dbReference type="GO" id="GO:0005737">
    <property type="term" value="C:cytoplasm"/>
    <property type="evidence" value="ECO:0007669"/>
    <property type="project" value="UniProtKB-SubCell"/>
</dbReference>
<dbReference type="AlphaFoldDB" id="A0A8X7XDP4"/>
<evidence type="ECO:0000313" key="23">
    <source>
        <dbReference type="EMBL" id="KAG2465520.1"/>
    </source>
</evidence>
<comment type="similarity">
    <text evidence="2 18">Belongs to the dwarfin/SMAD family.</text>
</comment>
<evidence type="ECO:0000256" key="7">
    <source>
        <dbReference type="ARBA" id="ARBA00022722"/>
    </source>
</evidence>
<dbReference type="FunFam" id="3.90.520.10:FF:000002">
    <property type="entry name" value="Mothers against decapentaplegic homolog"/>
    <property type="match status" value="1"/>
</dbReference>
<dbReference type="InterPro" id="IPR001132">
    <property type="entry name" value="SMAD_dom_Dwarfin-type"/>
</dbReference>
<dbReference type="PANTHER" id="PTHR13703:SF63">
    <property type="entry name" value="MOTHERS AGAINST DECAPENTAPLEGIC HOMOLOG 4"/>
    <property type="match status" value="1"/>
</dbReference>
<keyword evidence="5" id="KW-1017">Isopeptide bond</keyword>
<keyword evidence="12" id="KW-0832">Ubl conjugation</keyword>
<dbReference type="InterPro" id="IPR003619">
    <property type="entry name" value="MAD_homology1_Dwarfin-type"/>
</dbReference>
<dbReference type="GO" id="GO:0016891">
    <property type="term" value="F:RNA endonuclease activity producing 5'-phosphomonoesters, hydrolytic mechanism"/>
    <property type="evidence" value="ECO:0007669"/>
    <property type="project" value="InterPro"/>
</dbReference>
<dbReference type="Pfam" id="PF23023">
    <property type="entry name" value="Anti-Pycsar_Apyc1"/>
    <property type="match status" value="1"/>
</dbReference>
<dbReference type="InterPro" id="IPR036866">
    <property type="entry name" value="RibonucZ/Hydroxyglut_hydro"/>
</dbReference>
<comment type="subunit">
    <text evidence="3">Homodimer.</text>
</comment>
<dbReference type="SUPFAM" id="SSF56281">
    <property type="entry name" value="Metallo-hydrolase/oxidoreductase"/>
    <property type="match status" value="1"/>
</dbReference>
<comment type="subcellular location">
    <subcellularLocation>
        <location evidence="18">Cytoplasm</location>
    </subcellularLocation>
    <subcellularLocation>
        <location evidence="18">Nucleus</location>
    </subcellularLocation>
</comment>
<keyword evidence="24" id="KW-1185">Reference proteome</keyword>
<keyword evidence="16 18" id="KW-0804">Transcription</keyword>
<evidence type="ECO:0000256" key="9">
    <source>
        <dbReference type="ARBA" id="ARBA00022759"/>
    </source>
</evidence>
<dbReference type="Gene3D" id="2.60.200.10">
    <property type="match status" value="1"/>
</dbReference>
<keyword evidence="11" id="KW-0862">Zinc</keyword>
<dbReference type="GO" id="GO:0046872">
    <property type="term" value="F:metal ion binding"/>
    <property type="evidence" value="ECO:0007669"/>
    <property type="project" value="UniProtKB-KW"/>
</dbReference>
<evidence type="ECO:0000256" key="5">
    <source>
        <dbReference type="ARBA" id="ARBA00022499"/>
    </source>
</evidence>
<dbReference type="InterPro" id="IPR013790">
    <property type="entry name" value="Dwarfin"/>
</dbReference>
<evidence type="ECO:0000256" key="17">
    <source>
        <dbReference type="ARBA" id="ARBA00023242"/>
    </source>
</evidence>
<comment type="cofactor">
    <cofactor evidence="1">
        <name>Zn(2+)</name>
        <dbReference type="ChEBI" id="CHEBI:29105"/>
    </cofactor>
</comment>
<dbReference type="InterPro" id="IPR013471">
    <property type="entry name" value="RNase_Z/BN"/>
</dbReference>
<evidence type="ECO:0000256" key="15">
    <source>
        <dbReference type="ARBA" id="ARBA00023125"/>
    </source>
</evidence>
<evidence type="ECO:0000256" key="10">
    <source>
        <dbReference type="ARBA" id="ARBA00022801"/>
    </source>
</evidence>
<dbReference type="InterPro" id="IPR036578">
    <property type="entry name" value="SMAD_MH1_sf"/>
</dbReference>
<feature type="compositionally biased region" description="Polar residues" evidence="20">
    <location>
        <begin position="641"/>
        <end position="673"/>
    </location>
</feature>
<feature type="domain" description="MH2" evidence="22">
    <location>
        <begin position="706"/>
        <end position="935"/>
    </location>
</feature>
<dbReference type="GO" id="GO:0030154">
    <property type="term" value="P:cell differentiation"/>
    <property type="evidence" value="ECO:0007669"/>
    <property type="project" value="TreeGrafter"/>
</dbReference>
<dbReference type="GO" id="GO:0009653">
    <property type="term" value="P:anatomical structure morphogenesis"/>
    <property type="evidence" value="ECO:0007669"/>
    <property type="project" value="TreeGrafter"/>
</dbReference>
<dbReference type="Gene3D" id="3.90.520.10">
    <property type="entry name" value="SMAD MH1 domain"/>
    <property type="match status" value="1"/>
</dbReference>
<organism evidence="23 24">
    <name type="scientific">Polypterus senegalus</name>
    <name type="common">Senegal bichir</name>
    <dbReference type="NCBI Taxonomy" id="55291"/>
    <lineage>
        <taxon>Eukaryota</taxon>
        <taxon>Metazoa</taxon>
        <taxon>Chordata</taxon>
        <taxon>Craniata</taxon>
        <taxon>Vertebrata</taxon>
        <taxon>Euteleostomi</taxon>
        <taxon>Actinopterygii</taxon>
        <taxon>Polypteriformes</taxon>
        <taxon>Polypteridae</taxon>
        <taxon>Polypterus</taxon>
    </lineage>
</organism>
<dbReference type="GO" id="GO:0007179">
    <property type="term" value="P:transforming growth factor beta receptor signaling pathway"/>
    <property type="evidence" value="ECO:0007669"/>
    <property type="project" value="TreeGrafter"/>
</dbReference>
<evidence type="ECO:0000259" key="22">
    <source>
        <dbReference type="PROSITE" id="PS51076"/>
    </source>
</evidence>
<feature type="coiled-coil region" evidence="19">
    <location>
        <begin position="468"/>
        <end position="495"/>
    </location>
</feature>
<feature type="non-terminal residue" evidence="23">
    <location>
        <position position="1"/>
    </location>
</feature>
<dbReference type="Gene3D" id="3.60.15.10">
    <property type="entry name" value="Ribonuclease Z/Hydroxyacylglutathione hydrolase-like"/>
    <property type="match status" value="1"/>
</dbReference>
<protein>
    <recommendedName>
        <fullName evidence="18">Mothers against decapentaplegic homolog</fullName>
        <shortName evidence="18">MAD homolog</shortName>
        <shortName evidence="18">Mothers against DPP homolog</shortName>
    </recommendedName>
    <alternativeName>
        <fullName evidence="18">SMAD family member</fullName>
    </alternativeName>
</protein>
<sequence length="935" mass="103383">MHWFHTKINIKHLLLCAVVAVGTCFASLAAVAVQGWLDGQQECRLPLCFRTAGCLYPAHPDGEFFTLYRAPRASTVLYPMSMELVFLGTGAAYPSPYRSASALVLRTEGDCWLFDCGEGTQTQLMRSHLKAGRITKIFITHLHGDHMFGLPGLLCTLSLNCSTTAGKEQQPVHIYGPAGLRKFLRVSLELSNSQLLFPYIVHEFVPTADQSPTEGMIDSVKTECDGELYPQEQEGRTIYLDPEEKCYTLLENEQFVVKAFRLYHRIPSFGFTVQERERPGRLNVEKLKELGVRPGPAYGKLKNGESIVLENGVTVHSADVVQTSIPGRKLCILGDCSGPIDDAAQRLCWEADVLVHEATLNDTQKDKALEHGHSTPSMAADFANSCQAKQLVLNHFSQRYKPSSLLKGEDENNIMEMKLQAAGVFKGYGHPTYDLRMGPQLRHMRLNNYRSVIFGLGKQGGESETFAKRAIESLVKKLKEKKDELDSLITAITTNGAHPSKCVTIQRTLDGRLQVAGRKGFPHVIYARLWRWPDLHKNELKHVKYCQYAFDLKCDSVCVNPYHYERVVSPGIAPSGLLVKDEYHDYVEGQQSFSSVEGHSIQTIQHPASSRSVNESYTMPSILNNPESSSSTSTSFPSIPVASSSQPNTILPGSHTDNLLPITSGTPQGSQQNGFQVHSTIYHHRQVHNDLAFQPPISNHPAPEYWCSIAYFEMDVQVGETFKVPSTCPVVTVDGYVDPSGGDRFCLGQLSNVHRTEAIERARLHIGKGVQLECKGEGDVWVKCLSDHAVFVQSYYLDREAGRAPGDAVHKIYPSAYIKVFDLRQCHRQMQQQAATAQAAAAAQAAAVAGNIPGPGSVGGIAPAISLSAAAGIGVDDLRRLCILRMSFVKGWGPDYPRQSIKETPCWIEIHLHRALQLLDEVLHTMPIADPQPLD</sequence>
<dbReference type="SMART" id="SM00524">
    <property type="entry name" value="DWB"/>
    <property type="match status" value="1"/>
</dbReference>
<keyword evidence="4 18" id="KW-0963">Cytoplasm</keyword>
<evidence type="ECO:0000256" key="6">
    <source>
        <dbReference type="ARBA" id="ARBA00022694"/>
    </source>
</evidence>
<dbReference type="GO" id="GO:0000981">
    <property type="term" value="F:DNA-binding transcription factor activity, RNA polymerase II-specific"/>
    <property type="evidence" value="ECO:0007669"/>
    <property type="project" value="TreeGrafter"/>
</dbReference>
<keyword evidence="6" id="KW-0819">tRNA processing</keyword>
<evidence type="ECO:0000256" key="13">
    <source>
        <dbReference type="ARBA" id="ARBA00022990"/>
    </source>
</evidence>
<evidence type="ECO:0000256" key="14">
    <source>
        <dbReference type="ARBA" id="ARBA00023015"/>
    </source>
</evidence>
<dbReference type="InterPro" id="IPR017855">
    <property type="entry name" value="SMAD-like_dom_sf"/>
</dbReference>
<evidence type="ECO:0000256" key="12">
    <source>
        <dbReference type="ARBA" id="ARBA00022843"/>
    </source>
</evidence>
<feature type="non-terminal residue" evidence="23">
    <location>
        <position position="935"/>
    </location>
</feature>
<evidence type="ECO:0000256" key="4">
    <source>
        <dbReference type="ARBA" id="ARBA00022490"/>
    </source>
</evidence>
<keyword evidence="7" id="KW-0540">Nuclease</keyword>
<feature type="compositionally biased region" description="Polar residues" evidence="20">
    <location>
        <begin position="597"/>
        <end position="627"/>
    </location>
</feature>
<dbReference type="InterPro" id="IPR008984">
    <property type="entry name" value="SMAD_FHA_dom_sf"/>
</dbReference>
<dbReference type="GO" id="GO:0008033">
    <property type="term" value="P:tRNA processing"/>
    <property type="evidence" value="ECO:0007669"/>
    <property type="project" value="UniProtKB-KW"/>
</dbReference>
<evidence type="ECO:0000256" key="20">
    <source>
        <dbReference type="SAM" id="MobiDB-lite"/>
    </source>
</evidence>
<dbReference type="CDD" id="cd10498">
    <property type="entry name" value="MH2_SMAD_4"/>
    <property type="match status" value="1"/>
</dbReference>
<keyword evidence="15" id="KW-0238">DNA-binding</keyword>
<dbReference type="InterPro" id="IPR013019">
    <property type="entry name" value="MAD_homology_MH1"/>
</dbReference>
<keyword evidence="8" id="KW-0479">Metal-binding</keyword>
<dbReference type="FunFam" id="2.60.200.10:FF:000002">
    <property type="entry name" value="Mothers against decapentaplegic homolog"/>
    <property type="match status" value="1"/>
</dbReference>
<dbReference type="GO" id="GO:0000978">
    <property type="term" value="F:RNA polymerase II cis-regulatory region sequence-specific DNA binding"/>
    <property type="evidence" value="ECO:0007669"/>
    <property type="project" value="TreeGrafter"/>
</dbReference>
<dbReference type="EMBL" id="JAATIS010001721">
    <property type="protein sequence ID" value="KAG2465520.1"/>
    <property type="molecule type" value="Genomic_DNA"/>
</dbReference>